<evidence type="ECO:0000256" key="2">
    <source>
        <dbReference type="ARBA" id="ARBA00022723"/>
    </source>
</evidence>
<accession>A0A4Y9XQQ4</accession>
<evidence type="ECO:0000256" key="1">
    <source>
        <dbReference type="ARBA" id="ARBA00001954"/>
    </source>
</evidence>
<dbReference type="STRING" id="34475.A0A4Y9XQQ4"/>
<reference evidence="8 9" key="1">
    <citation type="submission" date="2019-01" db="EMBL/GenBank/DDBJ databases">
        <title>Genome sequencing of the rare red list fungi Fomitopsis rosea.</title>
        <authorList>
            <person name="Buettner E."/>
            <person name="Kellner H."/>
        </authorList>
    </citation>
    <scope>NUCLEOTIDE SEQUENCE [LARGE SCALE GENOMIC DNA]</scope>
    <source>
        <strain evidence="8 9">DSM 105464</strain>
    </source>
</reference>
<gene>
    <name evidence="8" type="ORF">EVJ58_g10194</name>
</gene>
<feature type="non-terminal residue" evidence="8">
    <location>
        <position position="352"/>
    </location>
</feature>
<protein>
    <recommendedName>
        <fullName evidence="7">2OGFeDO JBP1/TET oxygenase domain-containing protein</fullName>
    </recommendedName>
</protein>
<evidence type="ECO:0000256" key="3">
    <source>
        <dbReference type="ARBA" id="ARBA00022964"/>
    </source>
</evidence>
<dbReference type="InterPro" id="IPR024779">
    <property type="entry name" value="2OGFeDO_JBP1/TET_oxygenase_dom"/>
</dbReference>
<proteinExistence type="predicted"/>
<keyword evidence="2" id="KW-0479">Metal-binding</keyword>
<name>A0A4Y9XQQ4_9APHY</name>
<feature type="domain" description="2OGFeDO JBP1/TET oxygenase" evidence="7">
    <location>
        <begin position="196"/>
        <end position="348"/>
    </location>
</feature>
<evidence type="ECO:0000313" key="9">
    <source>
        <dbReference type="Proteomes" id="UP000298390"/>
    </source>
</evidence>
<keyword evidence="5" id="KW-0408">Iron</keyword>
<evidence type="ECO:0000256" key="6">
    <source>
        <dbReference type="SAM" id="MobiDB-lite"/>
    </source>
</evidence>
<sequence>MATLQGFEMATLSATDLVRVVAAVMHREFVIACRKLQAEGEDDIKMPPLLPSTDSFYRPDLISASLVADCGYAAALIANAFSSVDADRYCARLQESKGTADPAIDRELRRYGRCYGRSQSAYTAPCTMVDKFGNILAWYLPNILTHKRQQFSANKPIPGESKPSWRRNEQNFIQPPNPAAPLGAPTFAPAWYPIGSPSEKPTTSATLSGDKRESGLHFLDEMAETNALMAAILSVIHPEQFQIGVRAHQTLGNAEPLREVLAHWPSCFTALQVINNRVSPLHTDPGAPYPAFDVIASIGDYTGGHIILPTLPVDFQQPPGSVLAFCARMLPHSVEKFVGDRISFAWFMKDRV</sequence>
<comment type="caution">
    <text evidence="8">The sequence shown here is derived from an EMBL/GenBank/DDBJ whole genome shotgun (WGS) entry which is preliminary data.</text>
</comment>
<dbReference type="Pfam" id="PF12851">
    <property type="entry name" value="Tet_JBP"/>
    <property type="match status" value="1"/>
</dbReference>
<evidence type="ECO:0000259" key="7">
    <source>
        <dbReference type="Pfam" id="PF12851"/>
    </source>
</evidence>
<evidence type="ECO:0000256" key="4">
    <source>
        <dbReference type="ARBA" id="ARBA00023002"/>
    </source>
</evidence>
<dbReference type="Gene3D" id="3.60.130.30">
    <property type="match status" value="1"/>
</dbReference>
<keyword evidence="3" id="KW-0223">Dioxygenase</keyword>
<keyword evidence="4" id="KW-0560">Oxidoreductase</keyword>
<dbReference type="GO" id="GO:0051213">
    <property type="term" value="F:dioxygenase activity"/>
    <property type="evidence" value="ECO:0007669"/>
    <property type="project" value="UniProtKB-KW"/>
</dbReference>
<dbReference type="EMBL" id="SEKV01001040">
    <property type="protein sequence ID" value="TFY52108.1"/>
    <property type="molecule type" value="Genomic_DNA"/>
</dbReference>
<evidence type="ECO:0000256" key="5">
    <source>
        <dbReference type="ARBA" id="ARBA00023004"/>
    </source>
</evidence>
<evidence type="ECO:0000313" key="8">
    <source>
        <dbReference type="EMBL" id="TFY52108.1"/>
    </source>
</evidence>
<dbReference type="GO" id="GO:0046872">
    <property type="term" value="F:metal ion binding"/>
    <property type="evidence" value="ECO:0007669"/>
    <property type="project" value="UniProtKB-KW"/>
</dbReference>
<feature type="region of interest" description="Disordered" evidence="6">
    <location>
        <begin position="151"/>
        <end position="179"/>
    </location>
</feature>
<comment type="cofactor">
    <cofactor evidence="1">
        <name>Fe(2+)</name>
        <dbReference type="ChEBI" id="CHEBI:29033"/>
    </cofactor>
</comment>
<dbReference type="AlphaFoldDB" id="A0A4Y9XQQ4"/>
<dbReference type="Proteomes" id="UP000298390">
    <property type="component" value="Unassembled WGS sequence"/>
</dbReference>
<organism evidence="8 9">
    <name type="scientific">Rhodofomes roseus</name>
    <dbReference type="NCBI Taxonomy" id="34475"/>
    <lineage>
        <taxon>Eukaryota</taxon>
        <taxon>Fungi</taxon>
        <taxon>Dikarya</taxon>
        <taxon>Basidiomycota</taxon>
        <taxon>Agaricomycotina</taxon>
        <taxon>Agaricomycetes</taxon>
        <taxon>Polyporales</taxon>
        <taxon>Rhodofomes</taxon>
    </lineage>
</organism>